<reference evidence="3" key="1">
    <citation type="journal article" date="2015" name="PLoS Genet.">
        <title>The dynamic genome and transcriptome of the human fungal pathogen Blastomyces and close relative Emmonsia.</title>
        <authorList>
            <person name="Munoz J.F."/>
            <person name="Gauthier G.M."/>
            <person name="Desjardins C.A."/>
            <person name="Gallo J.E."/>
            <person name="Holder J."/>
            <person name="Sullivan T.D."/>
            <person name="Marty A.J."/>
            <person name="Carmen J.C."/>
            <person name="Chen Z."/>
            <person name="Ding L."/>
            <person name="Gujja S."/>
            <person name="Magrini V."/>
            <person name="Misas E."/>
            <person name="Mitreva M."/>
            <person name="Priest M."/>
            <person name="Saif S."/>
            <person name="Whiston E.A."/>
            <person name="Young S."/>
            <person name="Zeng Q."/>
            <person name="Goldman W.E."/>
            <person name="Mardis E.R."/>
            <person name="Taylor J.W."/>
            <person name="McEwen J.G."/>
            <person name="Clay O.K."/>
            <person name="Klein B.S."/>
            <person name="Cuomo C.A."/>
        </authorList>
    </citation>
    <scope>NUCLEOTIDE SEQUENCE [LARGE SCALE GENOMIC DNA]</scope>
    <source>
        <strain evidence="3">SLH14081</strain>
    </source>
</reference>
<feature type="compositionally biased region" description="Polar residues" evidence="1">
    <location>
        <begin position="44"/>
        <end position="57"/>
    </location>
</feature>
<dbReference type="OrthoDB" id="4190162at2759"/>
<keyword evidence="3" id="KW-1185">Reference proteome</keyword>
<feature type="compositionally biased region" description="Polar residues" evidence="1">
    <location>
        <begin position="65"/>
        <end position="76"/>
    </location>
</feature>
<dbReference type="Proteomes" id="UP000002038">
    <property type="component" value="Unassembled WGS sequence"/>
</dbReference>
<dbReference type="AlphaFoldDB" id="A0A179UCN9"/>
<sequence>MTEISSDLGLDPEKRFSTHMGTHRAISAAITQGQTGKIGLRAYSTPSIRPTPTNASAVTDRRPCDTSSWNAGTGQKNDIECGQASQTHPL</sequence>
<evidence type="ECO:0000313" key="3">
    <source>
        <dbReference type="Proteomes" id="UP000002038"/>
    </source>
</evidence>
<evidence type="ECO:0000313" key="2">
    <source>
        <dbReference type="EMBL" id="OAT05048.1"/>
    </source>
</evidence>
<evidence type="ECO:0000256" key="1">
    <source>
        <dbReference type="SAM" id="MobiDB-lite"/>
    </source>
</evidence>
<feature type="region of interest" description="Disordered" evidence="1">
    <location>
        <begin position="30"/>
        <end position="90"/>
    </location>
</feature>
<accession>A0A179UCN9</accession>
<dbReference type="KEGG" id="bgh:BDBG_16396"/>
<name>A0A179UCN9_BLAGS</name>
<dbReference type="EMBL" id="GG657449">
    <property type="protein sequence ID" value="OAT05048.1"/>
    <property type="molecule type" value="Genomic_DNA"/>
</dbReference>
<dbReference type="RefSeq" id="XP_031576513.1">
    <property type="nucleotide sequence ID" value="XM_031724356.1"/>
</dbReference>
<dbReference type="VEuPathDB" id="FungiDB:BDBG_16396"/>
<proteinExistence type="predicted"/>
<dbReference type="GeneID" id="42528530"/>
<organism evidence="2 3">
    <name type="scientific">Blastomyces gilchristii (strain SLH14081)</name>
    <name type="common">Blastomyces dermatitidis</name>
    <dbReference type="NCBI Taxonomy" id="559298"/>
    <lineage>
        <taxon>Eukaryota</taxon>
        <taxon>Fungi</taxon>
        <taxon>Dikarya</taxon>
        <taxon>Ascomycota</taxon>
        <taxon>Pezizomycotina</taxon>
        <taxon>Eurotiomycetes</taxon>
        <taxon>Eurotiomycetidae</taxon>
        <taxon>Onygenales</taxon>
        <taxon>Ajellomycetaceae</taxon>
        <taxon>Blastomyces</taxon>
    </lineage>
</organism>
<protein>
    <submittedName>
        <fullName evidence="2">Uncharacterized protein</fullName>
    </submittedName>
</protein>
<gene>
    <name evidence="2" type="ORF">BDBG_16396</name>
</gene>